<proteinExistence type="predicted"/>
<evidence type="ECO:0000313" key="1">
    <source>
        <dbReference type="EMBL" id="APU87324.1"/>
    </source>
</evidence>
<sequence>MKKIRITRKPSYWTTLKEQLDPLVEADEKRRKSLLNCIGHSEFWIFYRTDLDKLIYWEDTNTLCLTEKEAWIIHDAIMLLTNRDIKSKELDEFDDNIWEFYGNYVPWERPNWEKINL</sequence>
<dbReference type="RefSeq" id="WP_040110038.1">
    <property type="nucleotide sequence ID" value="NZ_CP015721.1"/>
</dbReference>
<dbReference type="Proteomes" id="UP000473887">
    <property type="component" value="Unassembled WGS sequence"/>
</dbReference>
<evidence type="ECO:0000313" key="3">
    <source>
        <dbReference type="Proteomes" id="UP000473887"/>
    </source>
</evidence>
<dbReference type="EMBL" id="SGKC01000037">
    <property type="protein sequence ID" value="NEZ93361.1"/>
    <property type="molecule type" value="Genomic_DNA"/>
</dbReference>
<geneLocation type="plasmid" evidence="1">
    <name>pNPD8_2</name>
</geneLocation>
<name>A0A1L7JNQ6_CLOBO</name>
<evidence type="ECO:0000313" key="2">
    <source>
        <dbReference type="EMBL" id="NEZ93361.1"/>
    </source>
</evidence>
<reference evidence="2 3" key="2">
    <citation type="submission" date="2019-02" db="EMBL/GenBank/DDBJ databases">
        <title>Genome sequencing of Clostridium botulinum clinical isolates.</title>
        <authorList>
            <person name="Brunt J."/>
            <person name="Van Vliet A.H.M."/>
            <person name="Stringer S.C."/>
            <person name="Grant K.A."/>
            <person name="Carter A.C."/>
            <person name="Peck M.W."/>
        </authorList>
    </citation>
    <scope>NUCLEOTIDE SEQUENCE [LARGE SCALE GENOMIC DNA]</scope>
    <source>
        <strain evidence="2 3">H142660711</strain>
    </source>
</reference>
<dbReference type="AlphaFoldDB" id="A0A1L7JNQ6"/>
<accession>A0A1L7JNQ6</accession>
<organism evidence="1">
    <name type="scientific">Clostridium botulinum</name>
    <dbReference type="NCBI Taxonomy" id="1491"/>
    <lineage>
        <taxon>Bacteria</taxon>
        <taxon>Bacillati</taxon>
        <taxon>Bacillota</taxon>
        <taxon>Clostridia</taxon>
        <taxon>Eubacteriales</taxon>
        <taxon>Clostridiaceae</taxon>
        <taxon>Clostridium</taxon>
    </lineage>
</organism>
<dbReference type="EMBL" id="CP015721">
    <property type="protein sequence ID" value="APU87324.1"/>
    <property type="molecule type" value="Genomic_DNA"/>
</dbReference>
<protein>
    <submittedName>
        <fullName evidence="1">Uncharacterized protein</fullName>
    </submittedName>
</protein>
<gene>
    <name evidence="2" type="ORF">EXM69_15755</name>
    <name evidence="1" type="ORF">NPD8_4128</name>
</gene>
<keyword evidence="1" id="KW-0614">Plasmid</keyword>
<reference evidence="1" key="1">
    <citation type="submission" date="2016-05" db="EMBL/GenBank/DDBJ databases">
        <authorList>
            <person name="Lavstsen T."/>
            <person name="Jespersen J.S."/>
        </authorList>
    </citation>
    <scope>NUCLEOTIDE SEQUENCE</scope>
    <source>
        <strain evidence="1">CDC69096</strain>
        <plasmid evidence="1">pNPD8_2</plasmid>
    </source>
</reference>